<name>A0A1C2DCT0_9HYPH</name>
<dbReference type="HAMAP" id="MF_00161">
    <property type="entry name" value="LspA"/>
    <property type="match status" value="1"/>
</dbReference>
<protein>
    <recommendedName>
        <fullName evidence="9">Lipoprotein signal peptidase</fullName>
        <ecNumber evidence="9">3.4.23.36</ecNumber>
    </recommendedName>
    <alternativeName>
        <fullName evidence="9">Prolipoprotein signal peptidase</fullName>
    </alternativeName>
    <alternativeName>
        <fullName evidence="9">Signal peptidase II</fullName>
        <shortName evidence="9">SPase II</shortName>
    </alternativeName>
</protein>
<dbReference type="PANTHER" id="PTHR33695">
    <property type="entry name" value="LIPOPROTEIN SIGNAL PEPTIDASE"/>
    <property type="match status" value="1"/>
</dbReference>
<dbReference type="EMBL" id="MDEO01000036">
    <property type="protein sequence ID" value="OCX12552.1"/>
    <property type="molecule type" value="Genomic_DNA"/>
</dbReference>
<feature type="active site" evidence="9">
    <location>
        <position position="135"/>
    </location>
</feature>
<evidence type="ECO:0000256" key="9">
    <source>
        <dbReference type="HAMAP-Rule" id="MF_00161"/>
    </source>
</evidence>
<dbReference type="Pfam" id="PF01252">
    <property type="entry name" value="Peptidase_A8"/>
    <property type="match status" value="1"/>
</dbReference>
<evidence type="ECO:0000256" key="6">
    <source>
        <dbReference type="ARBA" id="ARBA00022801"/>
    </source>
</evidence>
<evidence type="ECO:0000256" key="2">
    <source>
        <dbReference type="ARBA" id="ARBA00022475"/>
    </source>
</evidence>
<dbReference type="NCBIfam" id="TIGR00077">
    <property type="entry name" value="lspA"/>
    <property type="match status" value="1"/>
</dbReference>
<keyword evidence="12" id="KW-1185">Reference proteome</keyword>
<comment type="catalytic activity">
    <reaction evidence="9">
        <text>Release of signal peptides from bacterial membrane prolipoproteins. Hydrolyzes -Xaa-Yaa-Zaa-|-(S,diacylglyceryl)Cys-, in which Xaa is hydrophobic (preferably Leu), and Yaa (Ala or Ser) and Zaa (Gly or Ala) have small, neutral side chains.</text>
        <dbReference type="EC" id="3.4.23.36"/>
    </reaction>
</comment>
<dbReference type="UniPathway" id="UPA00665"/>
<dbReference type="Proteomes" id="UP000094412">
    <property type="component" value="Unassembled WGS sequence"/>
</dbReference>
<comment type="subcellular location">
    <subcellularLocation>
        <location evidence="9">Cell membrane</location>
        <topology evidence="9">Multi-pass membrane protein</topology>
    </subcellularLocation>
</comment>
<dbReference type="OrthoDB" id="9810259at2"/>
<comment type="caution">
    <text evidence="9">Lacks conserved residue(s) required for the propagation of feature annotation.</text>
</comment>
<dbReference type="EC" id="3.4.23.36" evidence="9"/>
<dbReference type="STRING" id="1566387.QV13_23385"/>
<dbReference type="PRINTS" id="PR00781">
    <property type="entry name" value="LIPOSIGPTASE"/>
</dbReference>
<evidence type="ECO:0000313" key="12">
    <source>
        <dbReference type="Proteomes" id="UP000094412"/>
    </source>
</evidence>
<reference evidence="11 12" key="1">
    <citation type="submission" date="2016-08" db="EMBL/GenBank/DDBJ databases">
        <title>Whole genome sequence of Mesorhizobium sp. strain UASWS1009 isolated from industrial sewage.</title>
        <authorList>
            <person name="Crovadore J."/>
            <person name="Calmin G."/>
            <person name="Chablais R."/>
            <person name="Cochard B."/>
            <person name="Lefort F."/>
        </authorList>
    </citation>
    <scope>NUCLEOTIDE SEQUENCE [LARGE SCALE GENOMIC DNA]</scope>
    <source>
        <strain evidence="11 12">UASWS1009</strain>
    </source>
</reference>
<comment type="function">
    <text evidence="9">This protein specifically catalyzes the removal of signal peptides from prolipoproteins.</text>
</comment>
<feature type="transmembrane region" description="Helical" evidence="9">
    <location>
        <begin position="21"/>
        <end position="44"/>
    </location>
</feature>
<comment type="caution">
    <text evidence="11">The sequence shown here is derived from an EMBL/GenBank/DDBJ whole genome shotgun (WGS) entry which is preliminary data.</text>
</comment>
<evidence type="ECO:0000256" key="10">
    <source>
        <dbReference type="RuleBase" id="RU004181"/>
    </source>
</evidence>
<dbReference type="GO" id="GO:0005886">
    <property type="term" value="C:plasma membrane"/>
    <property type="evidence" value="ECO:0007669"/>
    <property type="project" value="UniProtKB-SubCell"/>
</dbReference>
<sequence>MPIRTRRTQGIIVAERPARNIAIWVGGAFVAALLFDVATKWLIINAVMVPPRVIEVVPFFNLTLGFNTGVSFGMFQDVFLEHPLVLAGIKVAITVGLLVWAMRTRRTIEATALGLIAGGAAGNIVDRVHQGAVTDFLDFHIGNWHWPTFNMADVAISIGVALLLAGSLFSTQPVLRTQEPLSNGKR</sequence>
<feature type="transmembrane region" description="Helical" evidence="9">
    <location>
        <begin position="154"/>
        <end position="175"/>
    </location>
</feature>
<dbReference type="PANTHER" id="PTHR33695:SF1">
    <property type="entry name" value="LIPOPROTEIN SIGNAL PEPTIDASE"/>
    <property type="match status" value="1"/>
</dbReference>
<evidence type="ECO:0000256" key="8">
    <source>
        <dbReference type="ARBA" id="ARBA00023136"/>
    </source>
</evidence>
<dbReference type="AlphaFoldDB" id="A0A1C2DCT0"/>
<dbReference type="GO" id="GO:0004190">
    <property type="term" value="F:aspartic-type endopeptidase activity"/>
    <property type="evidence" value="ECO:0007669"/>
    <property type="project" value="UniProtKB-UniRule"/>
</dbReference>
<gene>
    <name evidence="9" type="primary">lspA</name>
    <name evidence="11" type="ORF">QV13_23385</name>
</gene>
<evidence type="ECO:0000256" key="4">
    <source>
        <dbReference type="ARBA" id="ARBA00022692"/>
    </source>
</evidence>
<evidence type="ECO:0000256" key="1">
    <source>
        <dbReference type="ARBA" id="ARBA00006139"/>
    </source>
</evidence>
<proteinExistence type="inferred from homology"/>
<keyword evidence="4 9" id="KW-0812">Transmembrane</keyword>
<comment type="similarity">
    <text evidence="1 9 10">Belongs to the peptidase A8 family.</text>
</comment>
<dbReference type="InterPro" id="IPR001872">
    <property type="entry name" value="Peptidase_A8"/>
</dbReference>
<feature type="active site" evidence="9">
    <location>
        <position position="153"/>
    </location>
</feature>
<accession>A0A1C2DCT0</accession>
<organism evidence="11 12">
    <name type="scientific">Mesorhizobium hungaricum</name>
    <dbReference type="NCBI Taxonomy" id="1566387"/>
    <lineage>
        <taxon>Bacteria</taxon>
        <taxon>Pseudomonadati</taxon>
        <taxon>Pseudomonadota</taxon>
        <taxon>Alphaproteobacteria</taxon>
        <taxon>Hyphomicrobiales</taxon>
        <taxon>Phyllobacteriaceae</taxon>
        <taxon>Mesorhizobium</taxon>
    </lineage>
</organism>
<keyword evidence="3 9" id="KW-0645">Protease</keyword>
<keyword evidence="2 9" id="KW-1003">Cell membrane</keyword>
<evidence type="ECO:0000256" key="7">
    <source>
        <dbReference type="ARBA" id="ARBA00022989"/>
    </source>
</evidence>
<keyword evidence="6 9" id="KW-0378">Hydrolase</keyword>
<feature type="transmembrane region" description="Helical" evidence="9">
    <location>
        <begin position="84"/>
        <end position="102"/>
    </location>
</feature>
<dbReference type="GO" id="GO:0006508">
    <property type="term" value="P:proteolysis"/>
    <property type="evidence" value="ECO:0007669"/>
    <property type="project" value="UniProtKB-KW"/>
</dbReference>
<keyword evidence="5 9" id="KW-0064">Aspartyl protease</keyword>
<evidence type="ECO:0000256" key="3">
    <source>
        <dbReference type="ARBA" id="ARBA00022670"/>
    </source>
</evidence>
<comment type="pathway">
    <text evidence="9">Protein modification; lipoprotein biosynthesis (signal peptide cleavage).</text>
</comment>
<keyword evidence="7 9" id="KW-1133">Transmembrane helix</keyword>
<evidence type="ECO:0000256" key="5">
    <source>
        <dbReference type="ARBA" id="ARBA00022750"/>
    </source>
</evidence>
<keyword evidence="8 9" id="KW-0472">Membrane</keyword>
<evidence type="ECO:0000313" key="11">
    <source>
        <dbReference type="EMBL" id="OCX12552.1"/>
    </source>
</evidence>